<dbReference type="GO" id="GO:0004386">
    <property type="term" value="F:helicase activity"/>
    <property type="evidence" value="ECO:0007669"/>
    <property type="project" value="UniProtKB-KW"/>
</dbReference>
<dbReference type="InterPro" id="IPR029037">
    <property type="entry name" value="DUF1407/YfgJ-like_sf"/>
</dbReference>
<dbReference type="Pfam" id="PF07191">
    <property type="entry name" value="Zn_ribbon_6"/>
    <property type="match status" value="1"/>
</dbReference>
<keyword evidence="1" id="KW-0067">ATP-binding</keyword>
<keyword evidence="2" id="KW-1185">Reference proteome</keyword>
<dbReference type="Gene3D" id="2.10.290.10">
    <property type="entry name" value="YfgJ-like"/>
    <property type="match status" value="1"/>
</dbReference>
<gene>
    <name evidence="1" type="ORF">IPMB12_03070</name>
</gene>
<name>A0A6G9IA93_9GAMM</name>
<dbReference type="InParanoid" id="A0A6G9IA93"/>
<evidence type="ECO:0000313" key="1">
    <source>
        <dbReference type="EMBL" id="QIQ20749.1"/>
    </source>
</evidence>
<keyword evidence="1" id="KW-0547">Nucleotide-binding</keyword>
<dbReference type="Proteomes" id="UP000501168">
    <property type="component" value="Chromosome"/>
</dbReference>
<dbReference type="KEGG" id="orb:IPMB12_03070"/>
<reference evidence="1 2" key="1">
    <citation type="submission" date="2020-03" db="EMBL/GenBank/DDBJ databases">
        <title>Complete genome sequence of Orbus sp. IPMB12 (BCRC 80908).</title>
        <authorList>
            <person name="Lo W.-S."/>
            <person name="Chang T.-H."/>
            <person name="Kuo C.-H."/>
        </authorList>
    </citation>
    <scope>NUCLEOTIDE SEQUENCE [LARGE SCALE GENOMIC DNA]</scope>
    <source>
        <strain evidence="1 2">IPMB12</strain>
    </source>
</reference>
<evidence type="ECO:0000313" key="2">
    <source>
        <dbReference type="Proteomes" id="UP000501168"/>
    </source>
</evidence>
<dbReference type="AlphaFoldDB" id="A0A6G9IA93"/>
<accession>A0A6G9IA93</accession>
<dbReference type="RefSeq" id="WP_166914842.1">
    <property type="nucleotide sequence ID" value="NZ_CP050253.1"/>
</dbReference>
<dbReference type="SUPFAM" id="SSF161187">
    <property type="entry name" value="YfgJ-like"/>
    <property type="match status" value="1"/>
</dbReference>
<keyword evidence="1" id="KW-0347">Helicase</keyword>
<organism evidence="1 2">
    <name type="scientific">Zophobihabitans entericus</name>
    <dbReference type="NCBI Taxonomy" id="1635327"/>
    <lineage>
        <taxon>Bacteria</taxon>
        <taxon>Pseudomonadati</taxon>
        <taxon>Pseudomonadota</taxon>
        <taxon>Gammaproteobacteria</taxon>
        <taxon>Orbales</taxon>
        <taxon>Orbaceae</taxon>
        <taxon>Zophobihabitans</taxon>
    </lineage>
</organism>
<protein>
    <submittedName>
        <fullName evidence="1">Primosomal protein N' (Replication factor Y)-superfamily II helicase</fullName>
    </submittedName>
</protein>
<sequence>MSGEQQAGLCPNCHQQMKMVKIDQYHCENCLQDYSERIHCPTCGADAQCIRGCGAVNYLCPKDGLISKSKVKYYYLPTE</sequence>
<dbReference type="FunCoup" id="A0A6G9IA93">
    <property type="interactions" value="45"/>
</dbReference>
<dbReference type="InterPro" id="IPR010807">
    <property type="entry name" value="YfgJ-like"/>
</dbReference>
<proteinExistence type="predicted"/>
<keyword evidence="1" id="KW-0378">Hydrolase</keyword>
<dbReference type="EMBL" id="CP050253">
    <property type="protein sequence ID" value="QIQ20749.1"/>
    <property type="molecule type" value="Genomic_DNA"/>
</dbReference>